<gene>
    <name evidence="2" type="ORF">J8H85_04955</name>
</gene>
<comment type="caution">
    <text evidence="2">The sequence shown here is derived from an EMBL/GenBank/DDBJ whole genome shotgun (WGS) entry which is preliminary data.</text>
</comment>
<name>A0ABS4BRF8_9FLAO</name>
<dbReference type="Pfam" id="PF09347">
    <property type="entry name" value="DUF1989"/>
    <property type="match status" value="1"/>
</dbReference>
<sequence>MSAINTIPPQTGAAFEIGKGDILTVIDPFGKQVSDMVLFNKADKKEKISSGKTMDFEETILLTKGNYLWSNRSQKMMEIIEDTNGRNDFLLAPCSPETFQIMYNNPSYHPSCLENLNKNLLQFDIEIDDIPTAFNIFMNVQFDKEGKLKVLPPTSKEGDLIRFKAEMDLIVGLTACSAEDSNGGIFKPIHFIVTTSEGIIKDIPDFNKSS</sequence>
<dbReference type="RefSeq" id="WP_209653242.1">
    <property type="nucleotide sequence ID" value="NZ_JAGJCB010000003.1"/>
</dbReference>
<dbReference type="PANTHER" id="PTHR31527:SF0">
    <property type="entry name" value="RE64534P"/>
    <property type="match status" value="1"/>
</dbReference>
<keyword evidence="3" id="KW-1185">Reference proteome</keyword>
<organism evidence="2 3">
    <name type="scientific">Mariniflexile gromovii</name>
    <dbReference type="NCBI Taxonomy" id="362523"/>
    <lineage>
        <taxon>Bacteria</taxon>
        <taxon>Pseudomonadati</taxon>
        <taxon>Bacteroidota</taxon>
        <taxon>Flavobacteriia</taxon>
        <taxon>Flavobacteriales</taxon>
        <taxon>Flavobacteriaceae</taxon>
        <taxon>Mariniflexile</taxon>
    </lineage>
</organism>
<protein>
    <submittedName>
        <fullName evidence="2">Urea carboxylase-associated family protein</fullName>
    </submittedName>
</protein>
<dbReference type="Proteomes" id="UP000670776">
    <property type="component" value="Unassembled WGS sequence"/>
</dbReference>
<accession>A0ABS4BRF8</accession>
<dbReference type="PANTHER" id="PTHR31527">
    <property type="entry name" value="RE64534P"/>
    <property type="match status" value="1"/>
</dbReference>
<reference evidence="2 3" key="1">
    <citation type="submission" date="2021-04" db="EMBL/GenBank/DDBJ databases">
        <title>Mariniflexile gromovii gen. nov., sp. nov., a gliding bacterium isolated from the sea urchin Strongylocentrotus intermedius.</title>
        <authorList>
            <person name="Ko S."/>
            <person name="Le V."/>
            <person name="Ahn C.-Y."/>
            <person name="Oh H.-M."/>
        </authorList>
    </citation>
    <scope>NUCLEOTIDE SEQUENCE [LARGE SCALE GENOMIC DNA]</scope>
    <source>
        <strain evidence="2 3">KCTC 12570</strain>
    </source>
</reference>
<feature type="domain" description="DUF1989" evidence="1">
    <location>
        <begin position="6"/>
        <end position="170"/>
    </location>
</feature>
<evidence type="ECO:0000313" key="2">
    <source>
        <dbReference type="EMBL" id="MBP0903170.1"/>
    </source>
</evidence>
<proteinExistence type="predicted"/>
<dbReference type="InterPro" id="IPR018959">
    <property type="entry name" value="DUF1989"/>
</dbReference>
<evidence type="ECO:0000313" key="3">
    <source>
        <dbReference type="Proteomes" id="UP000670776"/>
    </source>
</evidence>
<evidence type="ECO:0000259" key="1">
    <source>
        <dbReference type="Pfam" id="PF09347"/>
    </source>
</evidence>
<dbReference type="EMBL" id="JAGJCB010000003">
    <property type="protein sequence ID" value="MBP0903170.1"/>
    <property type="molecule type" value="Genomic_DNA"/>
</dbReference>